<accession>A0A3S2VMH5</accession>
<dbReference type="InterPro" id="IPR051948">
    <property type="entry name" value="Hsp70_co-chaperone_J-domain"/>
</dbReference>
<dbReference type="Pfam" id="PF05099">
    <property type="entry name" value="TerB"/>
    <property type="match status" value="1"/>
</dbReference>
<keyword evidence="1" id="KW-0143">Chaperone</keyword>
<dbReference type="Gene3D" id="1.10.287.110">
    <property type="entry name" value="DnaJ domain"/>
    <property type="match status" value="1"/>
</dbReference>
<dbReference type="GO" id="GO:0051787">
    <property type="term" value="F:misfolded protein binding"/>
    <property type="evidence" value="ECO:0007669"/>
    <property type="project" value="TreeGrafter"/>
</dbReference>
<gene>
    <name evidence="3" type="ORF">EOI86_22090</name>
</gene>
<dbReference type="RefSeq" id="WP_127767858.1">
    <property type="nucleotide sequence ID" value="NZ_SADE01000004.1"/>
</dbReference>
<dbReference type="SMART" id="SM00271">
    <property type="entry name" value="DnaJ"/>
    <property type="match status" value="1"/>
</dbReference>
<evidence type="ECO:0000313" key="3">
    <source>
        <dbReference type="EMBL" id="RVU33828.1"/>
    </source>
</evidence>
<comment type="caution">
    <text evidence="3">The sequence shown here is derived from an EMBL/GenBank/DDBJ whole genome shotgun (WGS) entry which is preliminary data.</text>
</comment>
<proteinExistence type="predicted"/>
<dbReference type="AlphaFoldDB" id="A0A3S2VMH5"/>
<dbReference type="SUPFAM" id="SSF46565">
    <property type="entry name" value="Chaperone J-domain"/>
    <property type="match status" value="1"/>
</dbReference>
<reference evidence="4" key="1">
    <citation type="submission" date="2019-01" db="EMBL/GenBank/DDBJ databases">
        <title>Gri0909 isolated from a small marine red alga.</title>
        <authorList>
            <person name="Kim J."/>
            <person name="Jeong S.E."/>
            <person name="Jeon C.O."/>
        </authorList>
    </citation>
    <scope>NUCLEOTIDE SEQUENCE [LARGE SCALE GENOMIC DNA]</scope>
    <source>
        <strain evidence="4">Gri0909</strain>
    </source>
</reference>
<organism evidence="3 4">
    <name type="scientific">Hwanghaeella grinnelliae</name>
    <dbReference type="NCBI Taxonomy" id="2500179"/>
    <lineage>
        <taxon>Bacteria</taxon>
        <taxon>Pseudomonadati</taxon>
        <taxon>Pseudomonadota</taxon>
        <taxon>Alphaproteobacteria</taxon>
        <taxon>Rhodospirillales</taxon>
        <taxon>Rhodospirillaceae</taxon>
        <taxon>Hwanghaeella</taxon>
    </lineage>
</organism>
<dbReference type="OrthoDB" id="9782583at2"/>
<protein>
    <submittedName>
        <fullName evidence="3">Molecular chaperone DjiA</fullName>
    </submittedName>
</protein>
<dbReference type="EMBL" id="SADE01000004">
    <property type="protein sequence ID" value="RVU33828.1"/>
    <property type="molecule type" value="Genomic_DNA"/>
</dbReference>
<evidence type="ECO:0000259" key="2">
    <source>
        <dbReference type="PROSITE" id="PS50076"/>
    </source>
</evidence>
<evidence type="ECO:0000313" key="4">
    <source>
        <dbReference type="Proteomes" id="UP000287447"/>
    </source>
</evidence>
<dbReference type="CDD" id="cd06257">
    <property type="entry name" value="DnaJ"/>
    <property type="match status" value="1"/>
</dbReference>
<dbReference type="InterPro" id="IPR007791">
    <property type="entry name" value="DjlA_N"/>
</dbReference>
<dbReference type="CDD" id="cd07316">
    <property type="entry name" value="terB_like_DjlA"/>
    <property type="match status" value="1"/>
</dbReference>
<dbReference type="SUPFAM" id="SSF158682">
    <property type="entry name" value="TerB-like"/>
    <property type="match status" value="1"/>
</dbReference>
<sequence>MSIWGKILGGAAGFAIGGPLGALIGAVGGHFVDRLKSDSEGGRENQKSVTFTIAVIVLGAKMAKADGHVTPDEVSAFKEVFRVPPDEMKNVSRIFNQARRDSAGYEMYARQVAGMFKDDPAVLEELLWCLAYIAKADGHIHPGELQFLRGVSDIFGFDQATVERVTAIAMSDSETDDPYVIMGVPRSASDDEIKAAHRKLVIEHHPDKLIAQGLPEEFVEIANQKLAAINAAFDKIKRERGLT</sequence>
<dbReference type="InterPro" id="IPR001623">
    <property type="entry name" value="DnaJ_domain"/>
</dbReference>
<dbReference type="Gene3D" id="1.10.3680.10">
    <property type="entry name" value="TerB-like"/>
    <property type="match status" value="1"/>
</dbReference>
<dbReference type="Pfam" id="PF00226">
    <property type="entry name" value="DnaJ"/>
    <property type="match status" value="1"/>
</dbReference>
<dbReference type="PROSITE" id="PS50076">
    <property type="entry name" value="DNAJ_2"/>
    <property type="match status" value="1"/>
</dbReference>
<evidence type="ECO:0000256" key="1">
    <source>
        <dbReference type="ARBA" id="ARBA00023186"/>
    </source>
</evidence>
<dbReference type="GO" id="GO:0036503">
    <property type="term" value="P:ERAD pathway"/>
    <property type="evidence" value="ECO:0007669"/>
    <property type="project" value="TreeGrafter"/>
</dbReference>
<dbReference type="InterPro" id="IPR036869">
    <property type="entry name" value="J_dom_sf"/>
</dbReference>
<dbReference type="GO" id="GO:0051087">
    <property type="term" value="F:protein-folding chaperone binding"/>
    <property type="evidence" value="ECO:0007669"/>
    <property type="project" value="TreeGrafter"/>
</dbReference>
<dbReference type="Proteomes" id="UP000287447">
    <property type="component" value="Unassembled WGS sequence"/>
</dbReference>
<dbReference type="PANTHER" id="PTHR44360">
    <property type="entry name" value="DNAJ HOMOLOG SUBFAMILY B MEMBER 9"/>
    <property type="match status" value="1"/>
</dbReference>
<dbReference type="PRINTS" id="PR00625">
    <property type="entry name" value="JDOMAIN"/>
</dbReference>
<name>A0A3S2VMH5_9PROT</name>
<dbReference type="InterPro" id="IPR029024">
    <property type="entry name" value="TerB-like"/>
</dbReference>
<keyword evidence="4" id="KW-1185">Reference proteome</keyword>
<dbReference type="PANTHER" id="PTHR44360:SF1">
    <property type="entry name" value="DNAJ HOMOLOG SUBFAMILY B MEMBER 9"/>
    <property type="match status" value="1"/>
</dbReference>
<feature type="domain" description="J" evidence="2">
    <location>
        <begin position="177"/>
        <end position="241"/>
    </location>
</feature>